<keyword evidence="3" id="KW-1185">Reference proteome</keyword>
<sequence length="195" mass="21334">MTRVIRARRLLTTTMRTSSEELLDYIMGRIRDILHTIINTSSPLSQYQQSTLPTTQTIFNTFSTHQQSNTSSNQPSCTDSDSSLSSSFPSSPAPPPLQRGMARRHTAAPSPRKRTTRTRTRTNTSRCLVTNAEEHSTRRSKTTSTACGAPSVTTPSSTCRNHSAKRPWASSTSTTRRAPMLASKNGGDDLAVSTS</sequence>
<evidence type="ECO:0000256" key="1">
    <source>
        <dbReference type="SAM" id="MobiDB-lite"/>
    </source>
</evidence>
<comment type="caution">
    <text evidence="2">The sequence shown here is derived from an EMBL/GenBank/DDBJ whole genome shotgun (WGS) entry which is preliminary data.</text>
</comment>
<protein>
    <submittedName>
        <fullName evidence="2">Uncharacterized protein</fullName>
    </submittedName>
</protein>
<feature type="compositionally biased region" description="Low complexity" evidence="1">
    <location>
        <begin position="64"/>
        <end position="90"/>
    </location>
</feature>
<dbReference type="RefSeq" id="XP_066650074.1">
    <property type="nucleotide sequence ID" value="XM_066794272.1"/>
</dbReference>
<feature type="region of interest" description="Disordered" evidence="1">
    <location>
        <begin position="64"/>
        <end position="195"/>
    </location>
</feature>
<accession>A0ABR1L4I4</accession>
<dbReference type="EMBL" id="JBBPEH010000016">
    <property type="protein sequence ID" value="KAK7529624.1"/>
    <property type="molecule type" value="Genomic_DNA"/>
</dbReference>
<feature type="compositionally biased region" description="Basic residues" evidence="1">
    <location>
        <begin position="101"/>
        <end position="120"/>
    </location>
</feature>
<reference evidence="2 3" key="1">
    <citation type="submission" date="2024-04" db="EMBL/GenBank/DDBJ databases">
        <title>Phyllosticta paracitricarpa is synonymous to the EU quarantine fungus P. citricarpa based on phylogenomic analyses.</title>
        <authorList>
            <consortium name="Lawrence Berkeley National Laboratory"/>
            <person name="Van ingen-buijs V.A."/>
            <person name="Van westerhoven A.C."/>
            <person name="Haridas S."/>
            <person name="Skiadas P."/>
            <person name="Martin F."/>
            <person name="Groenewald J.Z."/>
            <person name="Crous P.W."/>
            <person name="Seidl M.F."/>
        </authorList>
    </citation>
    <scope>NUCLEOTIDE SEQUENCE [LARGE SCALE GENOMIC DNA]</scope>
    <source>
        <strain evidence="2 3">CPC 17464</strain>
    </source>
</reference>
<evidence type="ECO:0000313" key="2">
    <source>
        <dbReference type="EMBL" id="KAK7529624.1"/>
    </source>
</evidence>
<organism evidence="2 3">
    <name type="scientific">Phyllosticta citribraziliensis</name>
    <dbReference type="NCBI Taxonomy" id="989973"/>
    <lineage>
        <taxon>Eukaryota</taxon>
        <taxon>Fungi</taxon>
        <taxon>Dikarya</taxon>
        <taxon>Ascomycota</taxon>
        <taxon>Pezizomycotina</taxon>
        <taxon>Dothideomycetes</taxon>
        <taxon>Dothideomycetes incertae sedis</taxon>
        <taxon>Botryosphaeriales</taxon>
        <taxon>Phyllostictaceae</taxon>
        <taxon>Phyllosticta</taxon>
    </lineage>
</organism>
<dbReference type="GeneID" id="92027178"/>
<feature type="compositionally biased region" description="Polar residues" evidence="1">
    <location>
        <begin position="142"/>
        <end position="161"/>
    </location>
</feature>
<name>A0ABR1L4I4_9PEZI</name>
<gene>
    <name evidence="2" type="ORF">J3D65DRAFT_173412</name>
</gene>
<dbReference type="Proteomes" id="UP001360953">
    <property type="component" value="Unassembled WGS sequence"/>
</dbReference>
<proteinExistence type="predicted"/>
<evidence type="ECO:0000313" key="3">
    <source>
        <dbReference type="Proteomes" id="UP001360953"/>
    </source>
</evidence>